<accession>A0A9W8DNK7</accession>
<dbReference type="EMBL" id="JANBPT010000996">
    <property type="protein sequence ID" value="KAJ1910864.1"/>
    <property type="molecule type" value="Genomic_DNA"/>
</dbReference>
<sequence length="52" mass="5684">IRDSYGYSTAEVELTAEKGTFRNVIPSCMSSSTCNPFETRDGGPSDCMSKEK</sequence>
<evidence type="ECO:0000313" key="1">
    <source>
        <dbReference type="EMBL" id="KAJ1910864.1"/>
    </source>
</evidence>
<keyword evidence="2" id="KW-1185">Reference proteome</keyword>
<name>A0A9W8DNK7_9FUNG</name>
<dbReference type="AlphaFoldDB" id="A0A9W8DNK7"/>
<dbReference type="InterPro" id="IPR029017">
    <property type="entry name" value="Enolase-like_N"/>
</dbReference>
<dbReference type="Proteomes" id="UP001150569">
    <property type="component" value="Unassembled WGS sequence"/>
</dbReference>
<protein>
    <submittedName>
        <fullName evidence="1">Uncharacterized protein</fullName>
    </submittedName>
</protein>
<proteinExistence type="predicted"/>
<evidence type="ECO:0000313" key="2">
    <source>
        <dbReference type="Proteomes" id="UP001150569"/>
    </source>
</evidence>
<dbReference type="Gene3D" id="3.30.390.10">
    <property type="entry name" value="Enolase-like, N-terminal domain"/>
    <property type="match status" value="1"/>
</dbReference>
<dbReference type="SUPFAM" id="SSF54826">
    <property type="entry name" value="Enolase N-terminal domain-like"/>
    <property type="match status" value="1"/>
</dbReference>
<gene>
    <name evidence="1" type="ORF">IWQ60_010432</name>
</gene>
<organism evidence="1 2">
    <name type="scientific">Tieghemiomyces parasiticus</name>
    <dbReference type="NCBI Taxonomy" id="78921"/>
    <lineage>
        <taxon>Eukaryota</taxon>
        <taxon>Fungi</taxon>
        <taxon>Fungi incertae sedis</taxon>
        <taxon>Zoopagomycota</taxon>
        <taxon>Kickxellomycotina</taxon>
        <taxon>Dimargaritomycetes</taxon>
        <taxon>Dimargaritales</taxon>
        <taxon>Dimargaritaceae</taxon>
        <taxon>Tieghemiomyces</taxon>
    </lineage>
</organism>
<feature type="non-terminal residue" evidence="1">
    <location>
        <position position="1"/>
    </location>
</feature>
<reference evidence="1" key="1">
    <citation type="submission" date="2022-07" db="EMBL/GenBank/DDBJ databases">
        <title>Phylogenomic reconstructions and comparative analyses of Kickxellomycotina fungi.</title>
        <authorList>
            <person name="Reynolds N.K."/>
            <person name="Stajich J.E."/>
            <person name="Barry K."/>
            <person name="Grigoriev I.V."/>
            <person name="Crous P."/>
            <person name="Smith M.E."/>
        </authorList>
    </citation>
    <scope>NUCLEOTIDE SEQUENCE</scope>
    <source>
        <strain evidence="1">RSA 861</strain>
    </source>
</reference>
<comment type="caution">
    <text evidence="1">The sequence shown here is derived from an EMBL/GenBank/DDBJ whole genome shotgun (WGS) entry which is preliminary data.</text>
</comment>